<evidence type="ECO:0000313" key="4">
    <source>
        <dbReference type="Proteomes" id="UP000237144"/>
    </source>
</evidence>
<feature type="region of interest" description="Disordered" evidence="2">
    <location>
        <begin position="179"/>
        <end position="210"/>
    </location>
</feature>
<feature type="region of interest" description="Disordered" evidence="2">
    <location>
        <begin position="384"/>
        <end position="491"/>
    </location>
</feature>
<dbReference type="PROSITE" id="PS51354">
    <property type="entry name" value="GLUTAREDOXIN_2"/>
    <property type="match status" value="1"/>
</dbReference>
<name>A0A2S5BEX1_9BASI</name>
<dbReference type="GO" id="GO:0005737">
    <property type="term" value="C:cytoplasm"/>
    <property type="evidence" value="ECO:0007669"/>
    <property type="project" value="TreeGrafter"/>
</dbReference>
<dbReference type="Proteomes" id="UP000237144">
    <property type="component" value="Unassembled WGS sequence"/>
</dbReference>
<evidence type="ECO:0000256" key="1">
    <source>
        <dbReference type="ARBA" id="ARBA00007764"/>
    </source>
</evidence>
<dbReference type="PANTHER" id="PTHR12232">
    <property type="entry name" value="SH3 DOMAIN-BINDING GLUTAMIC ACID-RICH-LIKE PROTEIN"/>
    <property type="match status" value="1"/>
</dbReference>
<dbReference type="PANTHER" id="PTHR12232:SF0">
    <property type="entry name" value="THIOREDOXIN DOMAIN-CONTAINING PROTEIN"/>
    <property type="match status" value="1"/>
</dbReference>
<accession>A0A2S5BEX1</accession>
<evidence type="ECO:0000256" key="2">
    <source>
        <dbReference type="SAM" id="MobiDB-lite"/>
    </source>
</evidence>
<dbReference type="Pfam" id="PF04908">
    <property type="entry name" value="SH3BGR"/>
    <property type="match status" value="1"/>
</dbReference>
<reference evidence="3 4" key="1">
    <citation type="journal article" date="2018" name="Front. Microbiol.">
        <title>Prospects for Fungal Bioremediation of Acidic Radioactive Waste Sites: Characterization and Genome Sequence of Rhodotorula taiwanensis MD1149.</title>
        <authorList>
            <person name="Tkavc R."/>
            <person name="Matrosova V.Y."/>
            <person name="Grichenko O.E."/>
            <person name="Gostincar C."/>
            <person name="Volpe R.P."/>
            <person name="Klimenkova P."/>
            <person name="Gaidamakova E.K."/>
            <person name="Zhou C.E."/>
            <person name="Stewart B.J."/>
            <person name="Lyman M.G."/>
            <person name="Malfatti S.A."/>
            <person name="Rubinfeld B."/>
            <person name="Courtot M."/>
            <person name="Singh J."/>
            <person name="Dalgard C.L."/>
            <person name="Hamilton T."/>
            <person name="Frey K.G."/>
            <person name="Gunde-Cimerman N."/>
            <person name="Dugan L."/>
            <person name="Daly M.J."/>
        </authorList>
    </citation>
    <scope>NUCLEOTIDE SEQUENCE [LARGE SCALE GENOMIC DNA]</scope>
    <source>
        <strain evidence="3 4">MD1149</strain>
    </source>
</reference>
<feature type="compositionally biased region" description="Low complexity" evidence="2">
    <location>
        <begin position="296"/>
        <end position="308"/>
    </location>
</feature>
<dbReference type="AlphaFoldDB" id="A0A2S5BEX1"/>
<feature type="region of interest" description="Disordered" evidence="2">
    <location>
        <begin position="285"/>
        <end position="312"/>
    </location>
</feature>
<dbReference type="InterPro" id="IPR036249">
    <property type="entry name" value="Thioredoxin-like_sf"/>
</dbReference>
<evidence type="ECO:0000313" key="3">
    <source>
        <dbReference type="EMBL" id="POY75293.1"/>
    </source>
</evidence>
<feature type="compositionally biased region" description="Basic and acidic residues" evidence="2">
    <location>
        <begin position="473"/>
        <end position="491"/>
    </location>
</feature>
<feature type="compositionally biased region" description="Low complexity" evidence="2">
    <location>
        <begin position="118"/>
        <end position="131"/>
    </location>
</feature>
<sequence length="491" mass="51821">MASSSSSSGGSGPNIDIFVTSILSNPAIRGRHERTRRALLSARVPYREHDVAGDEEAKKLWKRKNGGKNELPFVLVDGEPVGSIEDMDEAVEFGELRQFLRLDEPRPSPFSAPTTMRAPSYTTPAASSSATPPKPSSDDRSHRIDAALSKPKPSLDDFADLNLTEAELASLAAELTASSPEETYSSLLSASQSRPSTSATSAGSASTSAGSVFGGYGFSHSQQFTPSYGSTQPLKLEKVNFVRPIERRLADRNDERDVLDGIETDSLDEDALERLARELELEDEADARKRGGHADVGVAAGRGSGSAPPAIPVKTVESSIAPPLADVTAVEGDGGASLSRPLKEVEALTVPDVEKAANTSTRSGQALGAVAGERLATERVQLQVEPESDFERRAHAEAAQAVASAHQAGAADARADPHQLANEAASSTRTTGASAQVRQVKQVPDQRAQSEMPTFGVEAAQSPVGGTVPDVAEEQRAQDRRVAEAIRDGEL</sequence>
<dbReference type="SUPFAM" id="SSF52833">
    <property type="entry name" value="Thioredoxin-like"/>
    <property type="match status" value="1"/>
</dbReference>
<dbReference type="Gene3D" id="3.40.30.10">
    <property type="entry name" value="Glutaredoxin"/>
    <property type="match status" value="1"/>
</dbReference>
<dbReference type="EMBL" id="PJQD01000018">
    <property type="protein sequence ID" value="POY75293.1"/>
    <property type="molecule type" value="Genomic_DNA"/>
</dbReference>
<organism evidence="3 4">
    <name type="scientific">Rhodotorula taiwanensis</name>
    <dbReference type="NCBI Taxonomy" id="741276"/>
    <lineage>
        <taxon>Eukaryota</taxon>
        <taxon>Fungi</taxon>
        <taxon>Dikarya</taxon>
        <taxon>Basidiomycota</taxon>
        <taxon>Pucciniomycotina</taxon>
        <taxon>Microbotryomycetes</taxon>
        <taxon>Sporidiobolales</taxon>
        <taxon>Sporidiobolaceae</taxon>
        <taxon>Rhodotorula</taxon>
    </lineage>
</organism>
<dbReference type="InterPro" id="IPR006993">
    <property type="entry name" value="Glut_rich_SH3-bd"/>
</dbReference>
<protein>
    <submittedName>
        <fullName evidence="3">Uncharacterized protein</fullName>
    </submittedName>
</protein>
<comment type="caution">
    <text evidence="3">The sequence shown here is derived from an EMBL/GenBank/DDBJ whole genome shotgun (WGS) entry which is preliminary data.</text>
</comment>
<keyword evidence="4" id="KW-1185">Reference proteome</keyword>
<comment type="similarity">
    <text evidence="1">Belongs to the SH3BGR family.</text>
</comment>
<feature type="compositionally biased region" description="Low complexity" evidence="2">
    <location>
        <begin position="424"/>
        <end position="435"/>
    </location>
</feature>
<proteinExistence type="inferred from homology"/>
<dbReference type="STRING" id="741276.A0A2S5BEX1"/>
<dbReference type="InterPro" id="IPR051033">
    <property type="entry name" value="SH3BGR"/>
</dbReference>
<dbReference type="OrthoDB" id="9932926at2759"/>
<gene>
    <name evidence="3" type="ORF">BMF94_1664</name>
</gene>
<feature type="region of interest" description="Disordered" evidence="2">
    <location>
        <begin position="102"/>
        <end position="142"/>
    </location>
</feature>
<feature type="compositionally biased region" description="Low complexity" evidence="2">
    <location>
        <begin position="397"/>
        <end position="412"/>
    </location>
</feature>